<name>A0A5P2FX36_9BACT</name>
<keyword evidence="2" id="KW-1185">Reference proteome</keyword>
<accession>A0A5P2FX36</accession>
<evidence type="ECO:0000313" key="2">
    <source>
        <dbReference type="Proteomes" id="UP000292424"/>
    </source>
</evidence>
<dbReference type="KEGG" id="arac:E0W69_005190"/>
<evidence type="ECO:0000313" key="1">
    <source>
        <dbReference type="EMBL" id="QES88084.1"/>
    </source>
</evidence>
<dbReference type="Proteomes" id="UP000292424">
    <property type="component" value="Chromosome"/>
</dbReference>
<dbReference type="AlphaFoldDB" id="A0A5P2FX36"/>
<proteinExistence type="predicted"/>
<gene>
    <name evidence="1" type="ORF">E0W69_005190</name>
</gene>
<evidence type="ECO:0008006" key="3">
    <source>
        <dbReference type="Google" id="ProtNLM"/>
    </source>
</evidence>
<sequence length="71" mass="8473">MTKEITNEEFISQKQIADMLHYSVQTVIKKRKLGLINSRQFCPRGRVFIDRKKFFEEDMPRLISLANKDKL</sequence>
<protein>
    <recommendedName>
        <fullName evidence="3">Helix-turn-helix domain-containing protein</fullName>
    </recommendedName>
</protein>
<reference evidence="1 2" key="1">
    <citation type="submission" date="2019-09" db="EMBL/GenBank/DDBJ databases">
        <title>Complete genome sequence of Arachidicoccus sp. B3-10 isolated from apple orchard soil.</title>
        <authorList>
            <person name="Kim H.S."/>
            <person name="Han K.-I."/>
            <person name="Suh M.K."/>
            <person name="Lee K.C."/>
            <person name="Eom M.K."/>
            <person name="Kim J.-S."/>
            <person name="Kang S.W."/>
            <person name="Sin Y."/>
            <person name="Lee J.-S."/>
        </authorList>
    </citation>
    <scope>NUCLEOTIDE SEQUENCE [LARGE SCALE GENOMIC DNA]</scope>
    <source>
        <strain evidence="1 2">B3-10</strain>
    </source>
</reference>
<organism evidence="1 2">
    <name type="scientific">Rhizosphaericola mali</name>
    <dbReference type="NCBI Taxonomy" id="2545455"/>
    <lineage>
        <taxon>Bacteria</taxon>
        <taxon>Pseudomonadati</taxon>
        <taxon>Bacteroidota</taxon>
        <taxon>Chitinophagia</taxon>
        <taxon>Chitinophagales</taxon>
        <taxon>Chitinophagaceae</taxon>
        <taxon>Rhizosphaericola</taxon>
    </lineage>
</organism>
<dbReference type="RefSeq" id="WP_131328971.1">
    <property type="nucleotide sequence ID" value="NZ_CP044016.1"/>
</dbReference>
<dbReference type="EMBL" id="CP044016">
    <property type="protein sequence ID" value="QES88084.1"/>
    <property type="molecule type" value="Genomic_DNA"/>
</dbReference>